<dbReference type="CDD" id="cd02933">
    <property type="entry name" value="OYE_like_FMN"/>
    <property type="match status" value="1"/>
</dbReference>
<comment type="similarity">
    <text evidence="2">Belongs to the NADH:flavin oxidoreductase/NADH oxidase family.</text>
</comment>
<dbReference type="InterPro" id="IPR007373">
    <property type="entry name" value="Thiamin_PyroPKinase_B1-bd"/>
</dbReference>
<dbReference type="CDD" id="cd07995">
    <property type="entry name" value="TPK"/>
    <property type="match status" value="1"/>
</dbReference>
<feature type="domain" description="Thiamin pyrophosphokinase thiamin-binding" evidence="11">
    <location>
        <begin position="179"/>
        <end position="244"/>
    </location>
</feature>
<evidence type="ECO:0000313" key="12">
    <source>
        <dbReference type="EMBL" id="PRW59802.1"/>
    </source>
</evidence>
<keyword evidence="9" id="KW-0560">Oxidoreductase</keyword>
<accession>A0A2P6U0F4</accession>
<evidence type="ECO:0000256" key="2">
    <source>
        <dbReference type="ARBA" id="ARBA00005979"/>
    </source>
</evidence>
<evidence type="ECO:0000256" key="10">
    <source>
        <dbReference type="ARBA" id="ARBA00025120"/>
    </source>
</evidence>
<keyword evidence="5" id="KW-0808">Transferase</keyword>
<dbReference type="GO" id="GO:0005829">
    <property type="term" value="C:cytosol"/>
    <property type="evidence" value="ECO:0007669"/>
    <property type="project" value="UniProtKB-ARBA"/>
</dbReference>
<dbReference type="InterPro" id="IPR036371">
    <property type="entry name" value="TPK_B1-bd_sf"/>
</dbReference>
<dbReference type="PANTHER" id="PTHR22893">
    <property type="entry name" value="NADH OXIDOREDUCTASE-RELATED"/>
    <property type="match status" value="1"/>
</dbReference>
<keyword evidence="7" id="KW-0418">Kinase</keyword>
<dbReference type="Gene3D" id="3.20.20.70">
    <property type="entry name" value="Aldolase class I"/>
    <property type="match status" value="1"/>
</dbReference>
<dbReference type="Pfam" id="PF04265">
    <property type="entry name" value="TPK_B1_binding"/>
    <property type="match status" value="1"/>
</dbReference>
<dbReference type="InterPro" id="IPR036759">
    <property type="entry name" value="TPK_catalytic_sf"/>
</dbReference>
<protein>
    <recommendedName>
        <fullName evidence="3">thiamine diphosphokinase</fullName>
        <ecNumber evidence="3">2.7.6.2</ecNumber>
    </recommendedName>
</protein>
<dbReference type="GO" id="GO:0016628">
    <property type="term" value="F:oxidoreductase activity, acting on the CH-CH group of donors, NAD or NADP as acceptor"/>
    <property type="evidence" value="ECO:0007669"/>
    <property type="project" value="UniProtKB-ARBA"/>
</dbReference>
<keyword evidence="4" id="KW-0288">FMN</keyword>
<dbReference type="Gene3D" id="3.40.50.10240">
    <property type="entry name" value="Thiamin pyrophosphokinase, catalytic domain"/>
    <property type="match status" value="1"/>
</dbReference>
<dbReference type="NCBIfam" id="TIGR01378">
    <property type="entry name" value="thi_PPkinase"/>
    <property type="match status" value="1"/>
</dbReference>
<dbReference type="OrthoDB" id="1663137at2759"/>
<organism evidence="12 13">
    <name type="scientific">Chlorella sorokiniana</name>
    <name type="common">Freshwater green alga</name>
    <dbReference type="NCBI Taxonomy" id="3076"/>
    <lineage>
        <taxon>Eukaryota</taxon>
        <taxon>Viridiplantae</taxon>
        <taxon>Chlorophyta</taxon>
        <taxon>core chlorophytes</taxon>
        <taxon>Trebouxiophyceae</taxon>
        <taxon>Chlorellales</taxon>
        <taxon>Chlorellaceae</taxon>
        <taxon>Chlorella clade</taxon>
        <taxon>Chlorella</taxon>
    </lineage>
</organism>
<evidence type="ECO:0000256" key="1">
    <source>
        <dbReference type="ARBA" id="ARBA00001917"/>
    </source>
</evidence>
<dbReference type="InterPro" id="IPR006282">
    <property type="entry name" value="Thi_PPkinase"/>
</dbReference>
<reference evidence="12 13" key="1">
    <citation type="journal article" date="2018" name="Plant J.">
        <title>Genome sequences of Chlorella sorokiniana UTEX 1602 and Micractinium conductrix SAG 241.80: implications to maltose excretion by a green alga.</title>
        <authorList>
            <person name="Arriola M.B."/>
            <person name="Velmurugan N."/>
            <person name="Zhang Y."/>
            <person name="Plunkett M.H."/>
            <person name="Hondzo H."/>
            <person name="Barney B.M."/>
        </authorList>
    </citation>
    <scope>NUCLEOTIDE SEQUENCE [LARGE SCALE GENOMIC DNA]</scope>
    <source>
        <strain evidence="13">UTEX 1602</strain>
    </source>
</reference>
<dbReference type="FunFam" id="3.20.20.70:FF:000059">
    <property type="entry name" value="N-ethylmaleimide reductase, FMN-linked"/>
    <property type="match status" value="1"/>
</dbReference>
<keyword evidence="8" id="KW-0067">ATP-binding</keyword>
<comment type="caution">
    <text evidence="12">The sequence shown here is derived from an EMBL/GenBank/DDBJ whole genome shotgun (WGS) entry which is preliminary data.</text>
</comment>
<sequence length="715" mass="77667">MEPRILCSRFLRHESDPGDQLAVVLLNWTLPTIAAELLQRAVVRLCADGGANRLFDELPAMLPGETPDAVRERCLPTAILGDLDSVRPEVLAFYQQRGVPIVDLSADQDTMDLQKSIAYVVAHAAQHQLALDRVTIVALGALGGRLDHTLVSLSTLHTHRDLNLILIGDGNLARLVPAGRSLIRPLREVEGPTCGLVPTAGPAITSTRGLRYNMDRTEMRYGGLVSSSNAIEADEIEVEVDVDIVWTTQLQIHPPIILAGVKAAAAVPPAASLTNSRALRRAMISAHRTAQMMAQAQRRPHAARPLPRRHRHRPVRCAAAAADNLQAAAAATGTEALFKPLKIGDVTLEHRVVMAPLTRCRAIGGVPPPMTVEYYSQRTTRGGLIISEATCVSDTALGYPCTPTLFQPEALEAWRPVVQGIHDKGGIFFMQLWHCGRASHPDYQPDGKLPMAPSALRIEGDYKVVSPKDFQQYDYQVPRAMDKQEIKEVVQSFKQAARNAMAVGADGVEIHGASGYLINQFLNQLSNQRGDEYGGSIENRARFALEVVEAVCEGAGSAGRVAIRFSPFGHYLMTPDPQTYSLYTYLLTELNKCGLSYIHLVEPRSDDMPLSALSNVSGSRPDSLAPFRQVFGGPIVVAGGHTGATAAQAVQADCADAVAFGRYFISTPDLARRIALGAPHNKYDRSTFYGQGPEGYIDYPFLEDTPEGRTYLAQA</sequence>
<dbReference type="Proteomes" id="UP000239899">
    <property type="component" value="Unassembled WGS sequence"/>
</dbReference>
<dbReference type="GO" id="GO:0009229">
    <property type="term" value="P:thiamine diphosphate biosynthetic process"/>
    <property type="evidence" value="ECO:0007669"/>
    <property type="project" value="InterPro"/>
</dbReference>
<dbReference type="GO" id="GO:0010181">
    <property type="term" value="F:FMN binding"/>
    <property type="evidence" value="ECO:0007669"/>
    <property type="project" value="InterPro"/>
</dbReference>
<dbReference type="EMBL" id="LHPG02000003">
    <property type="protein sequence ID" value="PRW59802.1"/>
    <property type="molecule type" value="Genomic_DNA"/>
</dbReference>
<evidence type="ECO:0000256" key="6">
    <source>
        <dbReference type="ARBA" id="ARBA00022741"/>
    </source>
</evidence>
<dbReference type="SUPFAM" id="SSF63862">
    <property type="entry name" value="Thiamin pyrophosphokinase, substrate-binding domain"/>
    <property type="match status" value="1"/>
</dbReference>
<dbReference type="STRING" id="3076.A0A2P6U0F4"/>
<evidence type="ECO:0000256" key="3">
    <source>
        <dbReference type="ARBA" id="ARBA00013245"/>
    </source>
</evidence>
<dbReference type="GO" id="GO:0004788">
    <property type="term" value="F:thiamine diphosphokinase activity"/>
    <property type="evidence" value="ECO:0007669"/>
    <property type="project" value="UniProtKB-EC"/>
</dbReference>
<dbReference type="GO" id="GO:0016301">
    <property type="term" value="F:kinase activity"/>
    <property type="evidence" value="ECO:0007669"/>
    <property type="project" value="UniProtKB-KW"/>
</dbReference>
<dbReference type="Pfam" id="PF00724">
    <property type="entry name" value="Oxidored_FMN"/>
    <property type="match status" value="1"/>
</dbReference>
<dbReference type="InterPro" id="IPR001155">
    <property type="entry name" value="OxRdtase_FMN_N"/>
</dbReference>
<dbReference type="PANTHER" id="PTHR22893:SF91">
    <property type="entry name" value="NADPH DEHYDROGENASE 2-RELATED"/>
    <property type="match status" value="1"/>
</dbReference>
<evidence type="ECO:0000256" key="4">
    <source>
        <dbReference type="ARBA" id="ARBA00022643"/>
    </source>
</evidence>
<evidence type="ECO:0000256" key="5">
    <source>
        <dbReference type="ARBA" id="ARBA00022679"/>
    </source>
</evidence>
<gene>
    <name evidence="12" type="ORF">C2E21_1829</name>
</gene>
<comment type="function">
    <text evidence="10">Catalyzes the phosphorylation of thiamine to thiamine pyrophosphate (TPP). TPP is an active cofactor for enzymes involved in glycolysis and energy production. Plant leaves require high levels of TPP for photosynthesis and carbohydrate metabolism.</text>
</comment>
<evidence type="ECO:0000256" key="9">
    <source>
        <dbReference type="ARBA" id="ARBA00023002"/>
    </source>
</evidence>
<dbReference type="EC" id="2.7.6.2" evidence="3"/>
<comment type="cofactor">
    <cofactor evidence="1">
        <name>FMN</name>
        <dbReference type="ChEBI" id="CHEBI:58210"/>
    </cofactor>
</comment>
<evidence type="ECO:0000313" key="13">
    <source>
        <dbReference type="Proteomes" id="UP000239899"/>
    </source>
</evidence>
<proteinExistence type="inferred from homology"/>
<dbReference type="GO" id="GO:0030975">
    <property type="term" value="F:thiamine binding"/>
    <property type="evidence" value="ECO:0007669"/>
    <property type="project" value="InterPro"/>
</dbReference>
<dbReference type="SUPFAM" id="SSF63999">
    <property type="entry name" value="Thiamin pyrophosphokinase, catalytic domain"/>
    <property type="match status" value="1"/>
</dbReference>
<dbReference type="GO" id="GO:0005524">
    <property type="term" value="F:ATP binding"/>
    <property type="evidence" value="ECO:0007669"/>
    <property type="project" value="UniProtKB-KW"/>
</dbReference>
<evidence type="ECO:0000259" key="11">
    <source>
        <dbReference type="SMART" id="SM00983"/>
    </source>
</evidence>
<dbReference type="SMART" id="SM00983">
    <property type="entry name" value="TPK_B1_binding"/>
    <property type="match status" value="1"/>
</dbReference>
<dbReference type="SUPFAM" id="SSF51395">
    <property type="entry name" value="FMN-linked oxidoreductases"/>
    <property type="match status" value="1"/>
</dbReference>
<evidence type="ECO:0000256" key="8">
    <source>
        <dbReference type="ARBA" id="ARBA00022840"/>
    </source>
</evidence>
<keyword evidence="13" id="KW-1185">Reference proteome</keyword>
<keyword evidence="6" id="KW-0547">Nucleotide-binding</keyword>
<keyword evidence="4" id="KW-0285">Flavoprotein</keyword>
<dbReference type="InterPro" id="IPR045247">
    <property type="entry name" value="Oye-like"/>
</dbReference>
<dbReference type="AlphaFoldDB" id="A0A2P6U0F4"/>
<dbReference type="InterPro" id="IPR013785">
    <property type="entry name" value="Aldolase_TIM"/>
</dbReference>
<dbReference type="GO" id="GO:0006772">
    <property type="term" value="P:thiamine metabolic process"/>
    <property type="evidence" value="ECO:0007669"/>
    <property type="project" value="InterPro"/>
</dbReference>
<name>A0A2P6U0F4_CHLSO</name>
<evidence type="ECO:0000256" key="7">
    <source>
        <dbReference type="ARBA" id="ARBA00022777"/>
    </source>
</evidence>
<dbReference type="Pfam" id="PF04263">
    <property type="entry name" value="TPK_catalytic"/>
    <property type="match status" value="1"/>
</dbReference>
<dbReference type="InterPro" id="IPR007371">
    <property type="entry name" value="TPK_catalytic"/>
</dbReference>